<dbReference type="AlphaFoldDB" id="A0A2N9YH24"/>
<evidence type="ECO:0000313" key="3">
    <source>
        <dbReference type="Proteomes" id="UP000234271"/>
    </source>
</evidence>
<dbReference type="Proteomes" id="UP000234271">
    <property type="component" value="Chromosome"/>
</dbReference>
<sequence length="324" mass="35659">MSKLNPLDVFRDFSDLGNYPVDSERLPLVIAYSNRKFIADMVLPRVTPVSRQSYDYIAINRETAMRIPDTRTGRTSEPNIVELKGEEKTGKTEPHYIGSPVPQADIDNAGREGNPLDRAAEAAINWVLLDREKRVADMVFNASTYVTGQKETLTGTDQWSNAASLPVQKIGDALDKPIYRPNTMVIGRAAWSKLSRNPEILKAVHGNEGGSGIARVDAVRELFELDNIIIGDSFYNAAPEGLVENMTRLWGKHCALIYVDPRADTTKSGLVTFGFTVSWGTRQVKTVPVPTMGGRGGYAVYAGEDVDENIICPDVGYLFTNCVA</sequence>
<dbReference type="KEGG" id="blep:AL038_09345"/>
<feature type="region of interest" description="Disordered" evidence="1">
    <location>
        <begin position="87"/>
        <end position="106"/>
    </location>
</feature>
<keyword evidence="3" id="KW-1185">Reference proteome</keyword>
<evidence type="ECO:0000256" key="1">
    <source>
        <dbReference type="SAM" id="MobiDB-lite"/>
    </source>
</evidence>
<dbReference type="RefSeq" id="WP_062152195.1">
    <property type="nucleotide sequence ID" value="NZ_CP012373.2"/>
</dbReference>
<dbReference type="EMBL" id="CP018889">
    <property type="protein sequence ID" value="AUI69861.1"/>
    <property type="molecule type" value="Genomic_DNA"/>
</dbReference>
<dbReference type="InterPro" id="IPR053738">
    <property type="entry name" value="Lambda_capsid_assembly"/>
</dbReference>
<accession>A0A2N9YH24</accession>
<reference evidence="3" key="1">
    <citation type="submission" date="2016-12" db="EMBL/GenBank/DDBJ databases">
        <title>Complete Genome Sequence of Beggiatoa leptomitiformis D-401.</title>
        <authorList>
            <person name="Fomenkov A."/>
            <person name="Vincze T."/>
            <person name="Grabovich M."/>
            <person name="Anton B.P."/>
            <person name="Dubinina G."/>
            <person name="Orlova M."/>
            <person name="Belousova E."/>
            <person name="Roberts R.J."/>
        </authorList>
    </citation>
    <scope>NUCLEOTIDE SEQUENCE [LARGE SCALE GENOMIC DNA]</scope>
    <source>
        <strain evidence="3">D-401</strain>
    </source>
</reference>
<proteinExistence type="predicted"/>
<dbReference type="STRING" id="288004.AL038_09345"/>
<organism evidence="2 3">
    <name type="scientific">Beggiatoa leptomitoformis</name>
    <dbReference type="NCBI Taxonomy" id="288004"/>
    <lineage>
        <taxon>Bacteria</taxon>
        <taxon>Pseudomonadati</taxon>
        <taxon>Pseudomonadota</taxon>
        <taxon>Gammaproteobacteria</taxon>
        <taxon>Thiotrichales</taxon>
        <taxon>Thiotrichaceae</taxon>
        <taxon>Beggiatoa</taxon>
    </lineage>
</organism>
<gene>
    <name evidence="2" type="ORF">BLE401_14955</name>
</gene>
<evidence type="ECO:0000313" key="2">
    <source>
        <dbReference type="EMBL" id="AUI69861.1"/>
    </source>
</evidence>
<protein>
    <submittedName>
        <fullName evidence="2">Phage capsid protein</fullName>
    </submittedName>
</protein>
<dbReference type="Gene3D" id="3.90.1690.10">
    <property type="entry name" value="phage-related protein like domain"/>
    <property type="match status" value="1"/>
</dbReference>
<dbReference type="OrthoDB" id="572526at2"/>
<name>A0A2N9YH24_9GAMM</name>